<name>A0A7D5ND09_9PROT</name>
<gene>
    <name evidence="1" type="ORF">HWD57_10440</name>
</gene>
<sequence>MLRRTKKVHEIASLAPKRGTRCSCTTARQIGITNQNQSNIHAHQLNLSCFSLNVRPAASHDFLSGISKA</sequence>
<dbReference type="Proteomes" id="UP000509684">
    <property type="component" value="Chromosome"/>
</dbReference>
<evidence type="ECO:0000313" key="1">
    <source>
        <dbReference type="EMBL" id="QLH50148.1"/>
    </source>
</evidence>
<evidence type="ECO:0000313" key="2">
    <source>
        <dbReference type="Proteomes" id="UP000509684"/>
    </source>
</evidence>
<dbReference type="AlphaFoldDB" id="A0A7D5ND09"/>
<dbReference type="EMBL" id="CP058708">
    <property type="protein sequence ID" value="QLH50148.1"/>
    <property type="molecule type" value="Genomic_DNA"/>
</dbReference>
<proteinExistence type="predicted"/>
<reference evidence="1 2" key="1">
    <citation type="journal article" date="2019" name="Microbiome">
        <title>Annotated bacterial chromosomes from frame-shift-corrected long-read metagenomic data.</title>
        <authorList>
            <person name="Arumugam K."/>
            <person name="Bagci C."/>
            <person name="Bessarab I."/>
            <person name="Beier S."/>
            <person name="Buchfink B."/>
            <person name="Gorska A."/>
            <person name="Qiu G."/>
            <person name="Huson D.H."/>
            <person name="Williams R.B.H."/>
        </authorList>
    </citation>
    <scope>NUCLEOTIDE SEQUENCE [LARGE SCALE GENOMIC DNA]</scope>
    <source>
        <strain evidence="1">SSA1</strain>
    </source>
</reference>
<dbReference type="KEGG" id="acog:HWD57_10440"/>
<protein>
    <submittedName>
        <fullName evidence="1">Uncharacterized protein</fullName>
    </submittedName>
</protein>
<organism evidence="1 2">
    <name type="scientific">Candidatus Accumulibacter cognatus</name>
    <dbReference type="NCBI Taxonomy" id="2954383"/>
    <lineage>
        <taxon>Bacteria</taxon>
        <taxon>Pseudomonadati</taxon>
        <taxon>Pseudomonadota</taxon>
        <taxon>Betaproteobacteria</taxon>
        <taxon>Candidatus Accumulibacter</taxon>
    </lineage>
</organism>
<accession>A0A7D5ND09</accession>